<sequence>MYVCRAETFSSARSITQPYTLLSSNGSHNTREVNSKMPTKVKTKGCMLNTVSYRSDMQRN</sequence>
<reference evidence="1" key="1">
    <citation type="submission" date="2014-09" db="EMBL/GenBank/DDBJ databases">
        <authorList>
            <person name="Magalhaes I.L.F."/>
            <person name="Oliveira U."/>
            <person name="Santos F.R."/>
            <person name="Vidigal T.H.D.A."/>
            <person name="Brescovit A.D."/>
            <person name="Santos A.J."/>
        </authorList>
    </citation>
    <scope>NUCLEOTIDE SEQUENCE</scope>
    <source>
        <tissue evidence="1">Shoot tissue taken approximately 20 cm above the soil surface</tissue>
    </source>
</reference>
<dbReference type="EMBL" id="GBRH01281120">
    <property type="protein sequence ID" value="JAD16775.1"/>
    <property type="molecule type" value="Transcribed_RNA"/>
</dbReference>
<evidence type="ECO:0000313" key="1">
    <source>
        <dbReference type="EMBL" id="JAD16775.1"/>
    </source>
</evidence>
<protein>
    <submittedName>
        <fullName evidence="1">Uncharacterized protein</fullName>
    </submittedName>
</protein>
<proteinExistence type="predicted"/>
<name>A0A0A8XVT3_ARUDO</name>
<dbReference type="AlphaFoldDB" id="A0A0A8XVT3"/>
<organism evidence="1">
    <name type="scientific">Arundo donax</name>
    <name type="common">Giant reed</name>
    <name type="synonym">Donax arundinaceus</name>
    <dbReference type="NCBI Taxonomy" id="35708"/>
    <lineage>
        <taxon>Eukaryota</taxon>
        <taxon>Viridiplantae</taxon>
        <taxon>Streptophyta</taxon>
        <taxon>Embryophyta</taxon>
        <taxon>Tracheophyta</taxon>
        <taxon>Spermatophyta</taxon>
        <taxon>Magnoliopsida</taxon>
        <taxon>Liliopsida</taxon>
        <taxon>Poales</taxon>
        <taxon>Poaceae</taxon>
        <taxon>PACMAD clade</taxon>
        <taxon>Arundinoideae</taxon>
        <taxon>Arundineae</taxon>
        <taxon>Arundo</taxon>
    </lineage>
</organism>
<accession>A0A0A8XVT3</accession>
<reference evidence="1" key="2">
    <citation type="journal article" date="2015" name="Data Brief">
        <title>Shoot transcriptome of the giant reed, Arundo donax.</title>
        <authorList>
            <person name="Barrero R.A."/>
            <person name="Guerrero F.D."/>
            <person name="Moolhuijzen P."/>
            <person name="Goolsby J.A."/>
            <person name="Tidwell J."/>
            <person name="Bellgard S.E."/>
            <person name="Bellgard M.I."/>
        </authorList>
    </citation>
    <scope>NUCLEOTIDE SEQUENCE</scope>
    <source>
        <tissue evidence="1">Shoot tissue taken approximately 20 cm above the soil surface</tissue>
    </source>
</reference>